<proteinExistence type="predicted"/>
<sequence length="385" mass="43431">MDPLTIGFFVVASVLVIGLILYMFQSFGKETNFEDVYGRSALRLLADDRSPKTKSSKTSRKSKIVVEKKKETFGEKDLIKNAMIDKKFGETQTVAPDSVVTEDLKNTVNSETKQRKKPRKRVAEDSPKSQGSPDSLQNVKEVTVRAVENPVANEQLVVEENTEPPHKTSEKKARKKKVPKPEEPSASSLAVKEEEWSKEEQVPLETSNVKIGTNKVRSSKAVPVVPIEINEDSLLLHFKDIEAIEPEYISYLAKLLSDNSSQRRKLADELGTLKKQCADREKLVAQCNEKLAVVSKKDAEIIELRRIIDEERKKFSDEKANHSLFEKTVRTQLAQNMQEKKQMQQALDKNMAELGTIKQELMKANAALHASPSIDVIKQSDMLRN</sequence>
<evidence type="ECO:0000313" key="3">
    <source>
        <dbReference type="Proteomes" id="UP000046393"/>
    </source>
</evidence>
<dbReference type="Proteomes" id="UP000046393">
    <property type="component" value="Unplaced"/>
</dbReference>
<feature type="region of interest" description="Disordered" evidence="1">
    <location>
        <begin position="100"/>
        <end position="202"/>
    </location>
</feature>
<reference evidence="4" key="1">
    <citation type="submission" date="2017-02" db="UniProtKB">
        <authorList>
            <consortium name="WormBaseParasite"/>
        </authorList>
    </citation>
    <scope>IDENTIFICATION</scope>
</reference>
<dbReference type="AlphaFoldDB" id="A0A0N5ANX2"/>
<feature type="compositionally biased region" description="Basic and acidic residues" evidence="1">
    <location>
        <begin position="191"/>
        <end position="201"/>
    </location>
</feature>
<keyword evidence="2" id="KW-0472">Membrane</keyword>
<evidence type="ECO:0000256" key="1">
    <source>
        <dbReference type="SAM" id="MobiDB-lite"/>
    </source>
</evidence>
<feature type="transmembrane region" description="Helical" evidence="2">
    <location>
        <begin position="6"/>
        <end position="24"/>
    </location>
</feature>
<keyword evidence="2" id="KW-0812">Transmembrane</keyword>
<evidence type="ECO:0000313" key="4">
    <source>
        <dbReference type="WBParaSite" id="SMUV_0000632601-mRNA-1"/>
    </source>
</evidence>
<dbReference type="WBParaSite" id="SMUV_0000632601-mRNA-1">
    <property type="protein sequence ID" value="SMUV_0000632601-mRNA-1"/>
    <property type="gene ID" value="SMUV_0000632601"/>
</dbReference>
<keyword evidence="2" id="KW-1133">Transmembrane helix</keyword>
<organism evidence="3 4">
    <name type="scientific">Syphacia muris</name>
    <dbReference type="NCBI Taxonomy" id="451379"/>
    <lineage>
        <taxon>Eukaryota</taxon>
        <taxon>Metazoa</taxon>
        <taxon>Ecdysozoa</taxon>
        <taxon>Nematoda</taxon>
        <taxon>Chromadorea</taxon>
        <taxon>Rhabditida</taxon>
        <taxon>Spirurina</taxon>
        <taxon>Oxyuridomorpha</taxon>
        <taxon>Oxyuroidea</taxon>
        <taxon>Oxyuridae</taxon>
        <taxon>Syphacia</taxon>
    </lineage>
</organism>
<evidence type="ECO:0000256" key="2">
    <source>
        <dbReference type="SAM" id="Phobius"/>
    </source>
</evidence>
<dbReference type="STRING" id="451379.A0A0N5ANX2"/>
<feature type="compositionally biased region" description="Polar residues" evidence="1">
    <location>
        <begin position="128"/>
        <end position="140"/>
    </location>
</feature>
<protein>
    <submittedName>
        <fullName evidence="4">Kinectin</fullName>
    </submittedName>
</protein>
<name>A0A0N5ANX2_9BILA</name>
<keyword evidence="3" id="KW-1185">Reference proteome</keyword>
<accession>A0A0N5ANX2</accession>